<evidence type="ECO:0000256" key="1">
    <source>
        <dbReference type="ARBA" id="ARBA00023015"/>
    </source>
</evidence>
<gene>
    <name evidence="4" type="ORF">GPA26_04100</name>
</gene>
<keyword evidence="1" id="KW-0805">Transcription regulation</keyword>
<keyword evidence="5" id="KW-1185">Reference proteome</keyword>
<dbReference type="InterPro" id="IPR057727">
    <property type="entry name" value="WCX_dom"/>
</dbReference>
<dbReference type="PROSITE" id="PS52050">
    <property type="entry name" value="WYL"/>
    <property type="match status" value="1"/>
</dbReference>
<dbReference type="Pfam" id="PF25583">
    <property type="entry name" value="WCX"/>
    <property type="match status" value="1"/>
</dbReference>
<dbReference type="InterPro" id="IPR026881">
    <property type="entry name" value="WYL_dom"/>
</dbReference>
<organism evidence="4 5">
    <name type="scientific">Aromatoleum petrolei</name>
    <dbReference type="NCBI Taxonomy" id="76116"/>
    <lineage>
        <taxon>Bacteria</taxon>
        <taxon>Pseudomonadati</taxon>
        <taxon>Pseudomonadota</taxon>
        <taxon>Betaproteobacteria</taxon>
        <taxon>Rhodocyclales</taxon>
        <taxon>Rhodocyclaceae</taxon>
        <taxon>Aromatoleum</taxon>
    </lineage>
</organism>
<protein>
    <submittedName>
        <fullName evidence="4">WYL domain-containing protein</fullName>
    </submittedName>
</protein>
<evidence type="ECO:0000313" key="5">
    <source>
        <dbReference type="Proteomes" id="UP000652074"/>
    </source>
</evidence>
<comment type="caution">
    <text evidence="4">The sequence shown here is derived from an EMBL/GenBank/DDBJ whole genome shotgun (WGS) entry which is preliminary data.</text>
</comment>
<dbReference type="PANTHER" id="PTHR34580:SF3">
    <property type="entry name" value="PROTEIN PAFB"/>
    <property type="match status" value="1"/>
</dbReference>
<evidence type="ECO:0000256" key="2">
    <source>
        <dbReference type="ARBA" id="ARBA00023163"/>
    </source>
</evidence>
<dbReference type="PANTHER" id="PTHR34580">
    <property type="match status" value="1"/>
</dbReference>
<dbReference type="InterPro" id="IPR051534">
    <property type="entry name" value="CBASS_pafABC_assoc_protein"/>
</dbReference>
<keyword evidence="2" id="KW-0804">Transcription</keyword>
<evidence type="ECO:0000259" key="3">
    <source>
        <dbReference type="PROSITE" id="PS51000"/>
    </source>
</evidence>
<sequence>MDRTERFYKIDQLITERRLVAFKDLLTALEVSPATLKRDLEYMRNRLRAPIVWDRDAGGYRFDKLEAAAGAQYELPGLWFSSQEIHALLTMQHLLASLDPGGLLAPHVAPLQARLNGLLGTTDDPAEEIRRRVLIFGVGKRNMKLAHFEKVGSALLRRKRIRVSYFARGTGEITERELSPQRLVHYRENWYLDAWCHLRGALRNFSVDAVQRIESLETPAREVPRRTVERELGPGYGIFVGRDQDVRWARLAFSAERARWVASEHWHPQQKGTLQEDGRYVLELPYTDDRELLMDILKYGADVTVLAPETLRERVVAELARMNDLYR</sequence>
<reference evidence="4 5" key="1">
    <citation type="submission" date="2019-12" db="EMBL/GenBank/DDBJ databases">
        <title>Comparative genomics gives insights into the taxonomy of the Azoarcus-Aromatoleum group and reveals separate origins of nif in the plant-associated Azoarcus and non-plant-associated Aromatoleum sub-groups.</title>
        <authorList>
            <person name="Lafos M."/>
            <person name="Maluk M."/>
            <person name="Batista M."/>
            <person name="Junghare M."/>
            <person name="Carmona M."/>
            <person name="Faoro H."/>
            <person name="Cruz L.M."/>
            <person name="Battistoni F."/>
            <person name="De Souza E."/>
            <person name="Pedrosa F."/>
            <person name="Chen W.-M."/>
            <person name="Poole P.S."/>
            <person name="Dixon R.A."/>
            <person name="James E.K."/>
        </authorList>
    </citation>
    <scope>NUCLEOTIDE SEQUENCE [LARGE SCALE GENOMIC DNA]</scope>
    <source>
        <strain evidence="4 5">ToN1</strain>
    </source>
</reference>
<feature type="domain" description="HTH deoR-type" evidence="3">
    <location>
        <begin position="3"/>
        <end position="62"/>
    </location>
</feature>
<dbReference type="Pfam" id="PF13280">
    <property type="entry name" value="WYL"/>
    <property type="match status" value="1"/>
</dbReference>
<dbReference type="PROSITE" id="PS51000">
    <property type="entry name" value="HTH_DEOR_2"/>
    <property type="match status" value="1"/>
</dbReference>
<name>A0ABX1MMS8_9RHOO</name>
<dbReference type="EMBL" id="WTVR01000006">
    <property type="protein sequence ID" value="NMF87660.1"/>
    <property type="molecule type" value="Genomic_DNA"/>
</dbReference>
<proteinExistence type="predicted"/>
<dbReference type="Proteomes" id="UP000652074">
    <property type="component" value="Unassembled WGS sequence"/>
</dbReference>
<dbReference type="RefSeq" id="WP_169205105.1">
    <property type="nucleotide sequence ID" value="NZ_CP059560.1"/>
</dbReference>
<dbReference type="InterPro" id="IPR001034">
    <property type="entry name" value="DeoR_HTH"/>
</dbReference>
<evidence type="ECO:0000313" key="4">
    <source>
        <dbReference type="EMBL" id="NMF87660.1"/>
    </source>
</evidence>
<accession>A0ABX1MMS8</accession>